<keyword evidence="3" id="KW-1185">Reference proteome</keyword>
<sequence>MKSTSEGKHGIKWTARKQSENSDFADDLVLLRHTHQRMQVKKNNVTAASASVSPNMRKGKKQVPQIQHREHQPDHT</sequence>
<dbReference type="Proteomes" id="UP000277204">
    <property type="component" value="Unassembled WGS sequence"/>
</dbReference>
<proteinExistence type="predicted"/>
<feature type="compositionally biased region" description="Polar residues" evidence="1">
    <location>
        <begin position="41"/>
        <end position="54"/>
    </location>
</feature>
<protein>
    <submittedName>
        <fullName evidence="2">Uncharacterized protein</fullName>
    </submittedName>
</protein>
<feature type="compositionally biased region" description="Basic and acidic residues" evidence="1">
    <location>
        <begin position="67"/>
        <end position="76"/>
    </location>
</feature>
<name>A0A183LI64_9TREM</name>
<dbReference type="EMBL" id="UZAI01001001">
    <property type="protein sequence ID" value="VDO58237.1"/>
    <property type="molecule type" value="Genomic_DNA"/>
</dbReference>
<evidence type="ECO:0000313" key="3">
    <source>
        <dbReference type="Proteomes" id="UP000277204"/>
    </source>
</evidence>
<accession>A0A183LI64</accession>
<gene>
    <name evidence="2" type="ORF">SMRZ_LOCUS3489</name>
</gene>
<evidence type="ECO:0000256" key="1">
    <source>
        <dbReference type="SAM" id="MobiDB-lite"/>
    </source>
</evidence>
<dbReference type="AlphaFoldDB" id="A0A183LI64"/>
<feature type="region of interest" description="Disordered" evidence="1">
    <location>
        <begin position="39"/>
        <end position="76"/>
    </location>
</feature>
<evidence type="ECO:0000313" key="2">
    <source>
        <dbReference type="EMBL" id="VDO58237.1"/>
    </source>
</evidence>
<organism evidence="2 3">
    <name type="scientific">Schistosoma margrebowiei</name>
    <dbReference type="NCBI Taxonomy" id="48269"/>
    <lineage>
        <taxon>Eukaryota</taxon>
        <taxon>Metazoa</taxon>
        <taxon>Spiralia</taxon>
        <taxon>Lophotrochozoa</taxon>
        <taxon>Platyhelminthes</taxon>
        <taxon>Trematoda</taxon>
        <taxon>Digenea</taxon>
        <taxon>Strigeidida</taxon>
        <taxon>Schistosomatoidea</taxon>
        <taxon>Schistosomatidae</taxon>
        <taxon>Schistosoma</taxon>
    </lineage>
</organism>
<reference evidence="2 3" key="1">
    <citation type="submission" date="2018-11" db="EMBL/GenBank/DDBJ databases">
        <authorList>
            <consortium name="Pathogen Informatics"/>
        </authorList>
    </citation>
    <scope>NUCLEOTIDE SEQUENCE [LARGE SCALE GENOMIC DNA]</scope>
    <source>
        <strain evidence="2 3">Zambia</strain>
    </source>
</reference>